<dbReference type="Proteomes" id="UP000477782">
    <property type="component" value="Unassembled WGS sequence"/>
</dbReference>
<reference evidence="1 2" key="1">
    <citation type="submission" date="2020-02" db="EMBL/GenBank/DDBJ databases">
        <authorList>
            <person name="Chen W.-M."/>
        </authorList>
    </citation>
    <scope>NUCLEOTIDE SEQUENCE [LARGE SCALE GENOMIC DNA]</scope>
    <source>
        <strain evidence="1 2">KMS-5</strain>
    </source>
</reference>
<dbReference type="InterPro" id="IPR029058">
    <property type="entry name" value="AB_hydrolase_fold"/>
</dbReference>
<proteinExistence type="predicted"/>
<evidence type="ECO:0000313" key="1">
    <source>
        <dbReference type="EMBL" id="NEY88708.1"/>
    </source>
</evidence>
<gene>
    <name evidence="1" type="ORF">G4Z14_00210</name>
</gene>
<dbReference type="EMBL" id="JAAIVJ010000001">
    <property type="protein sequence ID" value="NEY88708.1"/>
    <property type="molecule type" value="Genomic_DNA"/>
</dbReference>
<keyword evidence="2" id="KW-1185">Reference proteome</keyword>
<dbReference type="AlphaFoldDB" id="A0A6M0QMQ3"/>
<accession>A0A6M0QMQ3</accession>
<dbReference type="RefSeq" id="WP_164622731.1">
    <property type="nucleotide sequence ID" value="NZ_JAAIVJ010000001.1"/>
</dbReference>
<organism evidence="1 2">
    <name type="scientific">Tabrizicola oligotrophica</name>
    <dbReference type="NCBI Taxonomy" id="2710650"/>
    <lineage>
        <taxon>Bacteria</taxon>
        <taxon>Pseudomonadati</taxon>
        <taxon>Pseudomonadota</taxon>
        <taxon>Alphaproteobacteria</taxon>
        <taxon>Rhodobacterales</taxon>
        <taxon>Paracoccaceae</taxon>
        <taxon>Tabrizicola</taxon>
    </lineage>
</organism>
<name>A0A6M0QMQ3_9RHOB</name>
<evidence type="ECO:0000313" key="2">
    <source>
        <dbReference type="Proteomes" id="UP000477782"/>
    </source>
</evidence>
<sequence>MTDIDSSSETAVSAARAALFERLEDLTAEEGHFEALGARHWALFEDAGTTLFVTFEQLDPILSSEAGMPWGHGFARERGWSHLCLIADGDSHYRDETVYRHFDRLVDDAFFEDFDRVLFYGHGHGGHAACAFAVTAPGAQVLAISPRATLAGPEVAWDRRDLAARRLDFTSRYGYAPDMLEGAGNVVVIHDLTLREEAMHAALFRAPWVTRLNAPLMGERIEWGLRNMGILAQLIDLAMDGKLTRQAFALAWRKRRAFSPYLRSLLDRVENARKRDRAIAICRSVTRRLKAPHFARRLAKLTGEGQA</sequence>
<protein>
    <submittedName>
        <fullName evidence="1">Phosphoadenosine phosphosulfate reductase</fullName>
    </submittedName>
</protein>
<dbReference type="SUPFAM" id="SSF53474">
    <property type="entry name" value="alpha/beta-Hydrolases"/>
    <property type="match status" value="1"/>
</dbReference>
<comment type="caution">
    <text evidence="1">The sequence shown here is derived from an EMBL/GenBank/DDBJ whole genome shotgun (WGS) entry which is preliminary data.</text>
</comment>